<sequence length="118" mass="13214">MNELTQVFLQGAVSILVVLVGLAFKELKTFLETKADHIKAKTDIKQYELIKSIAKTVVQATEQIYKDVKDASGDKFNEAEQRLTAELEANGIHLSFEAKKALIESVVNGMNEIKEIKY</sequence>
<organism evidence="2">
    <name type="scientific">Siphoviridae sp. ctFNZ2</name>
    <dbReference type="NCBI Taxonomy" id="2823572"/>
    <lineage>
        <taxon>Viruses</taxon>
        <taxon>Duplodnaviria</taxon>
        <taxon>Heunggongvirae</taxon>
        <taxon>Uroviricota</taxon>
        <taxon>Caudoviricetes</taxon>
    </lineage>
</organism>
<accession>A0A8S5LAA1</accession>
<protein>
    <submittedName>
        <fullName evidence="2">Holin</fullName>
    </submittedName>
</protein>
<keyword evidence="1" id="KW-1133">Transmembrane helix</keyword>
<dbReference type="InterPro" id="IPR010026">
    <property type="entry name" value="Phage_holin_LL-H"/>
</dbReference>
<dbReference type="Pfam" id="PF09682">
    <property type="entry name" value="Phage_holin_6_1"/>
    <property type="match status" value="1"/>
</dbReference>
<dbReference type="EMBL" id="BK014663">
    <property type="protein sequence ID" value="DAD66837.1"/>
    <property type="molecule type" value="Genomic_DNA"/>
</dbReference>
<name>A0A8S5LAA1_9CAUD</name>
<evidence type="ECO:0000256" key="1">
    <source>
        <dbReference type="SAM" id="Phobius"/>
    </source>
</evidence>
<proteinExistence type="predicted"/>
<keyword evidence="1" id="KW-0472">Membrane</keyword>
<evidence type="ECO:0000313" key="2">
    <source>
        <dbReference type="EMBL" id="DAD66837.1"/>
    </source>
</evidence>
<keyword evidence="1" id="KW-0812">Transmembrane</keyword>
<reference evidence="2" key="1">
    <citation type="journal article" date="2021" name="Proc. Natl. Acad. Sci. U.S.A.">
        <title>A Catalog of Tens of Thousands of Viruses from Human Metagenomes Reveals Hidden Associations with Chronic Diseases.</title>
        <authorList>
            <person name="Tisza M.J."/>
            <person name="Buck C.B."/>
        </authorList>
    </citation>
    <scope>NUCLEOTIDE SEQUENCE</scope>
    <source>
        <strain evidence="2">CtFNZ2</strain>
    </source>
</reference>
<feature type="transmembrane region" description="Helical" evidence="1">
    <location>
        <begin position="6"/>
        <end position="24"/>
    </location>
</feature>